<name>A0A4Z1FXF6_9HELO</name>
<feature type="domain" description="AB hydrolase-1" evidence="1">
    <location>
        <begin position="10"/>
        <end position="252"/>
    </location>
</feature>
<evidence type="ECO:0000313" key="2">
    <source>
        <dbReference type="EMBL" id="TGO29514.1"/>
    </source>
</evidence>
<sequence length="261" mass="29169">MSTPQAKPTLVLLSGSWHNPQNYHKLVSALQTHSYDLLIPSLPSMNGAQTPTADLYTDTSFIHSYISDLVSQGKHIIVLMHSYGGQVGTNALTEFAINTRKAQGLPGGVVHLLYISGFMMLEGEAMMDKVRLFGHEELIPVVFTIAEDGTHVHSDPRTLLIGSNSDDKVTETEIEEYVANLSRWNGNAMYQPLKDRASWRDIETSYVVTKMDMTVFLDFQVSMLEAVKKEVKVWELETRHSSTLTMTDEFVEIVLGIAGKY</sequence>
<keyword evidence="3" id="KW-1185">Reference proteome</keyword>
<organism evidence="2 3">
    <name type="scientific">Botrytis paeoniae</name>
    <dbReference type="NCBI Taxonomy" id="278948"/>
    <lineage>
        <taxon>Eukaryota</taxon>
        <taxon>Fungi</taxon>
        <taxon>Dikarya</taxon>
        <taxon>Ascomycota</taxon>
        <taxon>Pezizomycotina</taxon>
        <taxon>Leotiomycetes</taxon>
        <taxon>Helotiales</taxon>
        <taxon>Sclerotiniaceae</taxon>
        <taxon>Botrytis</taxon>
    </lineage>
</organism>
<dbReference type="InterPro" id="IPR052897">
    <property type="entry name" value="Sec-Metab_Biosynth_Hydrolase"/>
</dbReference>
<dbReference type="PANTHER" id="PTHR37017:SF10">
    <property type="entry name" value="AB HYDROLASE-1 DOMAIN-CONTAINING PROTEIN"/>
    <property type="match status" value="1"/>
</dbReference>
<gene>
    <name evidence="2" type="ORF">BPAE_0014g00650</name>
</gene>
<protein>
    <recommendedName>
        <fullName evidence="1">AB hydrolase-1 domain-containing protein</fullName>
    </recommendedName>
</protein>
<dbReference type="EMBL" id="PQXI01000014">
    <property type="protein sequence ID" value="TGO29514.1"/>
    <property type="molecule type" value="Genomic_DNA"/>
</dbReference>
<dbReference type="Proteomes" id="UP000297910">
    <property type="component" value="Unassembled WGS sequence"/>
</dbReference>
<dbReference type="AlphaFoldDB" id="A0A4Z1FXF6"/>
<accession>A0A4Z1FXF6</accession>
<dbReference type="PANTHER" id="PTHR37017">
    <property type="entry name" value="AB HYDROLASE-1 DOMAIN-CONTAINING PROTEIN-RELATED"/>
    <property type="match status" value="1"/>
</dbReference>
<proteinExistence type="predicted"/>
<dbReference type="Pfam" id="PF12697">
    <property type="entry name" value="Abhydrolase_6"/>
    <property type="match status" value="1"/>
</dbReference>
<dbReference type="SUPFAM" id="SSF53474">
    <property type="entry name" value="alpha/beta-Hydrolases"/>
    <property type="match status" value="1"/>
</dbReference>
<reference evidence="2 3" key="1">
    <citation type="submission" date="2017-12" db="EMBL/GenBank/DDBJ databases">
        <title>Comparative genomics of Botrytis spp.</title>
        <authorList>
            <person name="Valero-Jimenez C.A."/>
            <person name="Tapia P."/>
            <person name="Veloso J."/>
            <person name="Silva-Moreno E."/>
            <person name="Staats M."/>
            <person name="Valdes J.H."/>
            <person name="Van Kan J.A.L."/>
        </authorList>
    </citation>
    <scope>NUCLEOTIDE SEQUENCE [LARGE SCALE GENOMIC DNA]</scope>
    <source>
        <strain evidence="2 3">Bp0003</strain>
    </source>
</reference>
<evidence type="ECO:0000313" key="3">
    <source>
        <dbReference type="Proteomes" id="UP000297910"/>
    </source>
</evidence>
<evidence type="ECO:0000259" key="1">
    <source>
        <dbReference type="Pfam" id="PF12697"/>
    </source>
</evidence>
<dbReference type="InterPro" id="IPR000073">
    <property type="entry name" value="AB_hydrolase_1"/>
</dbReference>
<comment type="caution">
    <text evidence="2">The sequence shown here is derived from an EMBL/GenBank/DDBJ whole genome shotgun (WGS) entry which is preliminary data.</text>
</comment>
<dbReference type="InterPro" id="IPR029058">
    <property type="entry name" value="AB_hydrolase_fold"/>
</dbReference>
<dbReference type="Gene3D" id="3.40.50.1820">
    <property type="entry name" value="alpha/beta hydrolase"/>
    <property type="match status" value="1"/>
</dbReference>